<proteinExistence type="predicted"/>
<name>A0A6G0WS47_9STRA</name>
<dbReference type="EMBL" id="VJMJ01000155">
    <property type="protein sequence ID" value="KAF0730299.1"/>
    <property type="molecule type" value="Genomic_DNA"/>
</dbReference>
<dbReference type="Pfam" id="PF22936">
    <property type="entry name" value="Pol_BBD"/>
    <property type="match status" value="1"/>
</dbReference>
<evidence type="ECO:0000313" key="2">
    <source>
        <dbReference type="EMBL" id="KAF0730299.1"/>
    </source>
</evidence>
<dbReference type="AlphaFoldDB" id="A0A6G0WS47"/>
<feature type="domain" description="Retrovirus-related Pol polyprotein from transposon TNT 1-94-like beta-barrel" evidence="1">
    <location>
        <begin position="203"/>
        <end position="248"/>
    </location>
</feature>
<dbReference type="InterPro" id="IPR054722">
    <property type="entry name" value="PolX-like_BBD"/>
</dbReference>
<comment type="caution">
    <text evidence="2">The sequence shown here is derived from an EMBL/GenBank/DDBJ whole genome shotgun (WGS) entry which is preliminary data.</text>
</comment>
<accession>A0A6G0WS47</accession>
<dbReference type="Proteomes" id="UP000481153">
    <property type="component" value="Unassembled WGS sequence"/>
</dbReference>
<reference evidence="2 3" key="1">
    <citation type="submission" date="2019-07" db="EMBL/GenBank/DDBJ databases">
        <title>Genomics analysis of Aphanomyces spp. identifies a new class of oomycete effector associated with host adaptation.</title>
        <authorList>
            <person name="Gaulin E."/>
        </authorList>
    </citation>
    <scope>NUCLEOTIDE SEQUENCE [LARGE SCALE GENOMIC DNA]</scope>
    <source>
        <strain evidence="2 3">ATCC 201684</strain>
    </source>
</reference>
<dbReference type="VEuPathDB" id="FungiDB:AeMF1_005446"/>
<gene>
    <name evidence="2" type="ORF">Ae201684_012299</name>
</gene>
<evidence type="ECO:0000313" key="3">
    <source>
        <dbReference type="Proteomes" id="UP000481153"/>
    </source>
</evidence>
<organism evidence="2 3">
    <name type="scientific">Aphanomyces euteiches</name>
    <dbReference type="NCBI Taxonomy" id="100861"/>
    <lineage>
        <taxon>Eukaryota</taxon>
        <taxon>Sar</taxon>
        <taxon>Stramenopiles</taxon>
        <taxon>Oomycota</taxon>
        <taxon>Saprolegniomycetes</taxon>
        <taxon>Saprolegniales</taxon>
        <taxon>Verrucalvaceae</taxon>
        <taxon>Aphanomyces</taxon>
    </lineage>
</organism>
<keyword evidence="3" id="KW-1185">Reference proteome</keyword>
<protein>
    <recommendedName>
        <fullName evidence="1">Retrovirus-related Pol polyprotein from transposon TNT 1-94-like beta-barrel domain-containing protein</fullName>
    </recommendedName>
</protein>
<evidence type="ECO:0000259" key="1">
    <source>
        <dbReference type="Pfam" id="PF22936"/>
    </source>
</evidence>
<sequence length="248" mass="27566">MAAAGDITPEKSHIARYLCLLPPRFANTVMFITRESPNSSKYANMHTILAELKLDDERQQMHNPSLRKLTGRTGDALNATSNNTCHYCNKIVHFRYECRRRLLDEAREAIKTAVEQTGDLVDEDEAETTSVPAGAGKIKATKLTTMKLDNEDLFMVEDYFHSTNCQGYDSLRQSNSSLHEVPDMDDETNESNESTVPYKTEAIIDSGATAHMTGNVSLLHSISKCSRGVQLADGHPIPVTMMGDLKIK</sequence>